<evidence type="ECO:0000256" key="1">
    <source>
        <dbReference type="SAM" id="Phobius"/>
    </source>
</evidence>
<reference evidence="2 3" key="1">
    <citation type="submission" date="2014-07" db="EMBL/GenBank/DDBJ databases">
        <authorList>
            <person name="McCorrison J."/>
            <person name="Sanka R."/>
            <person name="Torralba M."/>
            <person name="Gillis M."/>
            <person name="Haft D.H."/>
            <person name="Methe B."/>
            <person name="Sutton G."/>
            <person name="Nelson K.E."/>
        </authorList>
    </citation>
    <scope>NUCLEOTIDE SEQUENCE [LARGE SCALE GENOMIC DNA]</scope>
    <source>
        <strain evidence="2 3">DNF00450</strain>
    </source>
</reference>
<protein>
    <submittedName>
        <fullName evidence="2">Uncharacterized protein</fullName>
    </submittedName>
</protein>
<sequence length="84" mass="8208">MSAPGHGVSNIGHVRGGRSVVRGPVQGVRRNATSMAIVAGIGAAFGLMLHFSGLGAPMPDTPPTPTYVGASSMAAEPAAGAVAK</sequence>
<evidence type="ECO:0000313" key="2">
    <source>
        <dbReference type="EMBL" id="KGF16946.1"/>
    </source>
</evidence>
<dbReference type="EMBL" id="JRNE01000047">
    <property type="protein sequence ID" value="KGF16946.1"/>
    <property type="molecule type" value="Genomic_DNA"/>
</dbReference>
<keyword evidence="1" id="KW-1133">Transmembrane helix</keyword>
<keyword evidence="1" id="KW-0472">Membrane</keyword>
<evidence type="ECO:0000313" key="3">
    <source>
        <dbReference type="Proteomes" id="UP000029548"/>
    </source>
</evidence>
<proteinExistence type="predicted"/>
<dbReference type="AlphaFoldDB" id="A0A095Y4G2"/>
<keyword evidence="1" id="KW-0812">Transmembrane</keyword>
<accession>A0A095Y4G2</accession>
<name>A0A095Y4G2_9CORY</name>
<feature type="transmembrane region" description="Helical" evidence="1">
    <location>
        <begin position="32"/>
        <end position="51"/>
    </location>
</feature>
<organism evidence="2 3">
    <name type="scientific">Corynebacterium freneyi DNF00450</name>
    <dbReference type="NCBI Taxonomy" id="1287475"/>
    <lineage>
        <taxon>Bacteria</taxon>
        <taxon>Bacillati</taxon>
        <taxon>Actinomycetota</taxon>
        <taxon>Actinomycetes</taxon>
        <taxon>Mycobacteriales</taxon>
        <taxon>Corynebacteriaceae</taxon>
        <taxon>Corynebacterium</taxon>
    </lineage>
</organism>
<comment type="caution">
    <text evidence="2">The sequence shown here is derived from an EMBL/GenBank/DDBJ whole genome shotgun (WGS) entry which is preliminary data.</text>
</comment>
<gene>
    <name evidence="2" type="ORF">HMPREF1650_06320</name>
</gene>
<dbReference type="Proteomes" id="UP000029548">
    <property type="component" value="Unassembled WGS sequence"/>
</dbReference>